<dbReference type="OrthoDB" id="263202at2157"/>
<dbReference type="AlphaFoldDB" id="A0A1N6WQA4"/>
<dbReference type="RefSeq" id="WP_076428171.1">
    <property type="nucleotide sequence ID" value="NZ_FTNO01000001.1"/>
</dbReference>
<evidence type="ECO:0000313" key="2">
    <source>
        <dbReference type="Proteomes" id="UP000186914"/>
    </source>
</evidence>
<dbReference type="Proteomes" id="UP000186914">
    <property type="component" value="Unassembled WGS sequence"/>
</dbReference>
<dbReference type="InterPro" id="IPR018644">
    <property type="entry name" value="DUF2071"/>
</dbReference>
<gene>
    <name evidence="1" type="ORF">SAMN05421858_0826</name>
</gene>
<evidence type="ECO:0000313" key="1">
    <source>
        <dbReference type="EMBL" id="SIQ92240.1"/>
    </source>
</evidence>
<reference evidence="2" key="1">
    <citation type="submission" date="2017-01" db="EMBL/GenBank/DDBJ databases">
        <authorList>
            <person name="Varghese N."/>
            <person name="Submissions S."/>
        </authorList>
    </citation>
    <scope>NUCLEOTIDE SEQUENCE [LARGE SCALE GENOMIC DNA]</scope>
    <source>
        <strain evidence="2">CGMCC 1.7737</strain>
    </source>
</reference>
<organism evidence="1 2">
    <name type="scientific">Haladaptatus litoreus</name>
    <dbReference type="NCBI Taxonomy" id="553468"/>
    <lineage>
        <taxon>Archaea</taxon>
        <taxon>Methanobacteriati</taxon>
        <taxon>Methanobacteriota</taxon>
        <taxon>Stenosarchaea group</taxon>
        <taxon>Halobacteria</taxon>
        <taxon>Halobacteriales</taxon>
        <taxon>Haladaptataceae</taxon>
        <taxon>Haladaptatus</taxon>
    </lineage>
</organism>
<dbReference type="EMBL" id="FTNO01000001">
    <property type="protein sequence ID" value="SIQ92240.1"/>
    <property type="molecule type" value="Genomic_DNA"/>
</dbReference>
<proteinExistence type="predicted"/>
<accession>A0A1N6WQA4</accession>
<keyword evidence="2" id="KW-1185">Reference proteome</keyword>
<sequence length="247" mass="27338">MLPTVRGVIDRRILVNYRVEPEVVTDVLPDPFRPQTVDGYAIGGICLIRLQSERPNRVPACLGTTSENAAHRIAVEWNDDGERETGVFVPRRDTNSRFNTLLGGTLFAGDYHEARFDVDETAGQNEHDGRYEVRMVSDDKSVRVGVAGEPTDSLPTDSVFDSVAESSAFFEQGSLGYSPSAAAEGEYEGIELHAFNWEVTPLAVDSVTSSYFEAFPDDAVTFDHALLMEDIDHEWRERDPICTTSSA</sequence>
<protein>
    <submittedName>
        <fullName evidence="1">Uncharacterized conserved protein (COG2071)</fullName>
    </submittedName>
</protein>
<name>A0A1N6WQA4_9EURY</name>
<dbReference type="Pfam" id="PF09844">
    <property type="entry name" value="DUF2071"/>
    <property type="match status" value="1"/>
</dbReference>